<protein>
    <submittedName>
        <fullName evidence="1">Uncharacterized protein</fullName>
    </submittedName>
</protein>
<accession>A0A080M011</accession>
<dbReference type="EMBL" id="JDVG02000684">
    <property type="protein sequence ID" value="KFB70549.1"/>
    <property type="molecule type" value="Genomic_DNA"/>
</dbReference>
<comment type="caution">
    <text evidence="1">The sequence shown here is derived from an EMBL/GenBank/DDBJ whole genome shotgun (WGS) entry which is preliminary data.</text>
</comment>
<dbReference type="AlphaFoldDB" id="A0A080M011"/>
<gene>
    <name evidence="1" type="ORF">AW09_004352</name>
</gene>
<reference evidence="1 2" key="1">
    <citation type="submission" date="2014-02" db="EMBL/GenBank/DDBJ databases">
        <title>Expanding our view of genomic diversity in Candidatus Accumulibacter clades.</title>
        <authorList>
            <person name="Skennerton C.T."/>
            <person name="Barr J.J."/>
            <person name="Slater F.R."/>
            <person name="Bond P.L."/>
            <person name="Tyson G.W."/>
        </authorList>
    </citation>
    <scope>NUCLEOTIDE SEQUENCE [LARGE SCALE GENOMIC DNA]</scope>
    <source>
        <strain evidence="2">BA-91</strain>
    </source>
</reference>
<proteinExistence type="predicted"/>
<dbReference type="Proteomes" id="UP000020077">
    <property type="component" value="Unassembled WGS sequence"/>
</dbReference>
<organism evidence="1 2">
    <name type="scientific">Candidatus Accumulibacter phosphatis</name>
    <dbReference type="NCBI Taxonomy" id="327160"/>
    <lineage>
        <taxon>Bacteria</taxon>
        <taxon>Pseudomonadati</taxon>
        <taxon>Pseudomonadota</taxon>
        <taxon>Betaproteobacteria</taxon>
        <taxon>Candidatus Accumulibacter</taxon>
    </lineage>
</organism>
<name>A0A080M011_9PROT</name>
<evidence type="ECO:0000313" key="2">
    <source>
        <dbReference type="Proteomes" id="UP000020077"/>
    </source>
</evidence>
<evidence type="ECO:0000313" key="1">
    <source>
        <dbReference type="EMBL" id="KFB70549.1"/>
    </source>
</evidence>
<sequence>MLTYKAAGTSTTAPAPKVTPAGLMKKKLGALPVLPGSSFSKPLIVDNCPPVTREITLLAGPLIVNTAPSPLPTLNFEKLWKTLPPERCP</sequence>